<dbReference type="Gene3D" id="1.10.150.130">
    <property type="match status" value="1"/>
</dbReference>
<dbReference type="PANTHER" id="PTHR30629">
    <property type="entry name" value="PROPHAGE INTEGRASE"/>
    <property type="match status" value="1"/>
</dbReference>
<dbReference type="PROSITE" id="PS51898">
    <property type="entry name" value="TYR_RECOMBINASE"/>
    <property type="match status" value="1"/>
</dbReference>
<dbReference type="EMBL" id="WNKC01000003">
    <property type="protein sequence ID" value="MVF04963.1"/>
    <property type="molecule type" value="Genomic_DNA"/>
</dbReference>
<dbReference type="Pfam" id="PF00589">
    <property type="entry name" value="Phage_integrase"/>
    <property type="match status" value="1"/>
</dbReference>
<dbReference type="InterPro" id="IPR053876">
    <property type="entry name" value="Phage_int_M"/>
</dbReference>
<dbReference type="Pfam" id="PF22022">
    <property type="entry name" value="Phage_int_M"/>
    <property type="match status" value="1"/>
</dbReference>
<keyword evidence="4" id="KW-0233">DNA recombination</keyword>
<name>A0ABD6HS03_SERMA</name>
<dbReference type="InterPro" id="IPR038488">
    <property type="entry name" value="Integrase_DNA-bd_sf"/>
</dbReference>
<evidence type="ECO:0000256" key="5">
    <source>
        <dbReference type="PROSITE-ProRule" id="PRU01248"/>
    </source>
</evidence>
<comment type="similarity">
    <text evidence="1">Belongs to the 'phage' integrase family.</text>
</comment>
<reference evidence="8 9" key="1">
    <citation type="submission" date="2019-11" db="EMBL/GenBank/DDBJ databases">
        <title>Whole genome sequence of a plant growth promoting strain Serratia marcescens BTL07 isolated from the rhizoplane of Chili (Capsicum annuum).</title>
        <authorList>
            <person name="Dutta S."/>
            <person name="Khatun A."/>
            <person name="Gupta D.R."/>
            <person name="Surovy M.Z."/>
            <person name="Rahman M.M."/>
            <person name="Mahmud N.U."/>
            <person name="Emes R."/>
            <person name="Warry A."/>
            <person name="West H."/>
            <person name="Clarke M.L."/>
            <person name="Islam M.T."/>
        </authorList>
    </citation>
    <scope>NUCLEOTIDE SEQUENCE [LARGE SCALE GENOMIC DNA]</scope>
    <source>
        <strain evidence="8 9">BTL07</strain>
    </source>
</reference>
<feature type="domain" description="Core-binding (CB)" evidence="7">
    <location>
        <begin position="98"/>
        <end position="178"/>
    </location>
</feature>
<dbReference type="InterPro" id="IPR025166">
    <property type="entry name" value="Integrase_DNA_bind_dom"/>
</dbReference>
<evidence type="ECO:0000259" key="6">
    <source>
        <dbReference type="PROSITE" id="PS51898"/>
    </source>
</evidence>
<evidence type="ECO:0000256" key="2">
    <source>
        <dbReference type="ARBA" id="ARBA00022908"/>
    </source>
</evidence>
<organism evidence="8 9">
    <name type="scientific">Serratia marcescens</name>
    <dbReference type="NCBI Taxonomy" id="615"/>
    <lineage>
        <taxon>Bacteria</taxon>
        <taxon>Pseudomonadati</taxon>
        <taxon>Pseudomonadota</taxon>
        <taxon>Gammaproteobacteria</taxon>
        <taxon>Enterobacterales</taxon>
        <taxon>Yersiniaceae</taxon>
        <taxon>Serratia</taxon>
    </lineage>
</organism>
<dbReference type="Gene3D" id="1.10.443.10">
    <property type="entry name" value="Intergrase catalytic core"/>
    <property type="match status" value="1"/>
</dbReference>
<dbReference type="CDD" id="cd00801">
    <property type="entry name" value="INT_P4_C"/>
    <property type="match status" value="1"/>
</dbReference>
<dbReference type="InterPro" id="IPR002104">
    <property type="entry name" value="Integrase_catalytic"/>
</dbReference>
<protein>
    <submittedName>
        <fullName evidence="8">DUF4102 domain-containing protein</fullName>
    </submittedName>
</protein>
<dbReference type="SUPFAM" id="SSF56349">
    <property type="entry name" value="DNA breaking-rejoining enzymes"/>
    <property type="match status" value="1"/>
</dbReference>
<accession>A0ABD6HS03</accession>
<dbReference type="GO" id="GO:0003677">
    <property type="term" value="F:DNA binding"/>
    <property type="evidence" value="ECO:0007669"/>
    <property type="project" value="UniProtKB-UniRule"/>
</dbReference>
<dbReference type="GO" id="GO:0006310">
    <property type="term" value="P:DNA recombination"/>
    <property type="evidence" value="ECO:0007669"/>
    <property type="project" value="UniProtKB-KW"/>
</dbReference>
<dbReference type="Proteomes" id="UP000443014">
    <property type="component" value="Unassembled WGS sequence"/>
</dbReference>
<evidence type="ECO:0000313" key="8">
    <source>
        <dbReference type="EMBL" id="MVF04963.1"/>
    </source>
</evidence>
<feature type="domain" description="Tyr recombinase" evidence="6">
    <location>
        <begin position="201"/>
        <end position="394"/>
    </location>
</feature>
<dbReference type="AlphaFoldDB" id="A0ABD6HS03"/>
<proteinExistence type="inferred from homology"/>
<dbReference type="InterPro" id="IPR013762">
    <property type="entry name" value="Integrase-like_cat_sf"/>
</dbReference>
<sequence>MKLNARQVETAKPKEKTYKMADGGGLYLEVTTKGSKYWRMKYRRPNDKKEDRLAFGVWPTVSLAEARSKRDEAKKLLVQGLDPKAEEREAQAETAGAYTFETIAREWHANNKRWSEDHRARVLRYLELYIFPHIGAADIRGLKTSHLLAPIKAVDASGKHDVAQRLQQRVTAIMRYAVQNDYIDSNPASDMAGALATTKAQHYPALPPHRFPEFLARLAAYRGRLMTRIAVELSLLTFVRSSELRFARWDEFDFDKASWRIPAQREEIKGVRYSHRGMKMKEEHIVPLSRQVLSLLDQLKQLSGENSRLFPGDHDPQKVMSENTVNNALRTMGYDTKTEVCGHGFRTMARGALGESGLWSDDAIERQLSHSERNNVRAAYIHTSVYLDERRLMVQWWADYLDANKESGIAPYDFARLPKVRST</sequence>
<evidence type="ECO:0000256" key="4">
    <source>
        <dbReference type="ARBA" id="ARBA00023172"/>
    </source>
</evidence>
<evidence type="ECO:0000256" key="1">
    <source>
        <dbReference type="ARBA" id="ARBA00008857"/>
    </source>
</evidence>
<evidence type="ECO:0000256" key="3">
    <source>
        <dbReference type="ARBA" id="ARBA00023125"/>
    </source>
</evidence>
<keyword evidence="3 5" id="KW-0238">DNA-binding</keyword>
<dbReference type="InterPro" id="IPR044068">
    <property type="entry name" value="CB"/>
</dbReference>
<dbReference type="PANTHER" id="PTHR30629:SF9">
    <property type="entry name" value="PROTEIN INTB-RELATED"/>
    <property type="match status" value="1"/>
</dbReference>
<dbReference type="InterPro" id="IPR010998">
    <property type="entry name" value="Integrase_recombinase_N"/>
</dbReference>
<comment type="caution">
    <text evidence="8">The sequence shown here is derived from an EMBL/GenBank/DDBJ whole genome shotgun (WGS) entry which is preliminary data.</text>
</comment>
<evidence type="ECO:0000259" key="7">
    <source>
        <dbReference type="PROSITE" id="PS51900"/>
    </source>
</evidence>
<dbReference type="PROSITE" id="PS51900">
    <property type="entry name" value="CB"/>
    <property type="match status" value="1"/>
</dbReference>
<dbReference type="InterPro" id="IPR050808">
    <property type="entry name" value="Phage_Integrase"/>
</dbReference>
<dbReference type="RefSeq" id="WP_076740866.1">
    <property type="nucleotide sequence ID" value="NZ_JAOEGE010000001.1"/>
</dbReference>
<dbReference type="GO" id="GO:0015074">
    <property type="term" value="P:DNA integration"/>
    <property type="evidence" value="ECO:0007669"/>
    <property type="project" value="UniProtKB-KW"/>
</dbReference>
<dbReference type="Pfam" id="PF13356">
    <property type="entry name" value="Arm-DNA-bind_3"/>
    <property type="match status" value="1"/>
</dbReference>
<evidence type="ECO:0000313" key="9">
    <source>
        <dbReference type="Proteomes" id="UP000443014"/>
    </source>
</evidence>
<dbReference type="InterPro" id="IPR011010">
    <property type="entry name" value="DNA_brk_join_enz"/>
</dbReference>
<keyword evidence="2" id="KW-0229">DNA integration</keyword>
<dbReference type="Gene3D" id="3.30.160.390">
    <property type="entry name" value="Integrase, DNA-binding domain"/>
    <property type="match status" value="1"/>
</dbReference>
<gene>
    <name evidence="8" type="ORF">GMA22_17090</name>
</gene>